<feature type="region of interest" description="Disordered" evidence="1">
    <location>
        <begin position="733"/>
        <end position="752"/>
    </location>
</feature>
<gene>
    <name evidence="2" type="ORF">CCUS01_01820</name>
</gene>
<comment type="caution">
    <text evidence="2">The sequence shown here is derived from an EMBL/GenBank/DDBJ whole genome shotgun (WGS) entry which is preliminary data.</text>
</comment>
<sequence length="951" mass="104741">MGSKEYIGSFYSLANLEAGTTWYRDEVGRNLSYGFIVELVGKLWNRAVSKSYTIQGYSRGAEQRGEEEKGKDNPEQFYLGRANVRSTGSGIDQTDGGRIDGLGSLERDGSLTRHAKDTLGAGKCGSSIIGRKRDGEGRQSERGKGKRSWRKGLSHSSLHRMEGKGCPLSLLLLLFPPSLLISGLAVSCRPPSWQPRFGRRGCIVAFWEGIPSFSLMSIILAPLDSLSVFSPQSFVRNTYTSQIYVFPYVLLLDTFAKLKIAAGQPNASRAAGQLWPEWGDPKLGLSPCNRQGGINPRAICSRPYPKSFFPFRIDSSCCIEIMSIHSQLRNNYRNNNIVHIRWVSRKEGALCTEGGGSVPPRNSVLSLKTYDSMHPAPSCLPLAYIRHYGKRHCVRIYTVYFLFLPAFCEDCLQAGSKRATALADRKRRPEGGCKFLHGNLVGENYLHFVPWTREENRQTGGRGDSRLTTTTLTTTQPHNHTTTSTGFISCAVPLQLSLGRNLWGASRTSIPNSSNSLPAAGHVRLHSVLFETLDVAHRLHFCPVSLRSIPRVGSQLSLGDSFTSNGSLATDARVLYGYTLTYHSYRPDIVLICRLYGKLHSANMPLRTLLRDTAHPQLWTFHYPADRPRTSTLDLNKSVRSGLTANKPNAVETKQLRYEYDHSDLETTPSSSRPSRFSSQSNGEMQLAFSSSLCGYGNRPDAIDCTRVNLLMLGSRYLAVHPALLIRIPRHSKGGSGSMGRLATGDSDDRSPGTIITYELPEGGSQAVPTSTVQEVILPCKRMPMQDETTCDKVFCKNCRLCDAGGGIIVLISQINIDRPFTEDVPPGLRSGNAVISNSRKPGPRLSSAAAKTYLSTSSPTLASEAQEVRRNLLSHSLNLGSCRLLLECFGHSSIYSIRLAEAITLQLTRAASGMFLPRRRQFVVTVVWLGWLSAVGISLEDVHATTATKY</sequence>
<feature type="compositionally biased region" description="Low complexity" evidence="1">
    <location>
        <begin position="669"/>
        <end position="681"/>
    </location>
</feature>
<accession>A0AAI9UJZ6</accession>
<dbReference type="Proteomes" id="UP001239213">
    <property type="component" value="Unassembled WGS sequence"/>
</dbReference>
<organism evidence="2 3">
    <name type="scientific">Colletotrichum cuscutae</name>
    <dbReference type="NCBI Taxonomy" id="1209917"/>
    <lineage>
        <taxon>Eukaryota</taxon>
        <taxon>Fungi</taxon>
        <taxon>Dikarya</taxon>
        <taxon>Ascomycota</taxon>
        <taxon>Pezizomycotina</taxon>
        <taxon>Sordariomycetes</taxon>
        <taxon>Hypocreomycetidae</taxon>
        <taxon>Glomerellales</taxon>
        <taxon>Glomerellaceae</taxon>
        <taxon>Colletotrichum</taxon>
        <taxon>Colletotrichum acutatum species complex</taxon>
    </lineage>
</organism>
<feature type="compositionally biased region" description="Basic residues" evidence="1">
    <location>
        <begin position="144"/>
        <end position="153"/>
    </location>
</feature>
<reference evidence="2" key="1">
    <citation type="submission" date="2016-11" db="EMBL/GenBank/DDBJ databases">
        <title>The genome sequence of Colletotrichum cuscutae.</title>
        <authorList>
            <person name="Baroncelli R."/>
        </authorList>
    </citation>
    <scope>NUCLEOTIDE SEQUENCE</scope>
    <source>
        <strain evidence="2">IMI 304802</strain>
    </source>
</reference>
<dbReference type="EMBL" id="MPDP01000282">
    <property type="protein sequence ID" value="KAK1457352.1"/>
    <property type="molecule type" value="Genomic_DNA"/>
</dbReference>
<name>A0AAI9UJZ6_9PEZI</name>
<feature type="compositionally biased region" description="Basic and acidic residues" evidence="1">
    <location>
        <begin position="131"/>
        <end position="143"/>
    </location>
</feature>
<evidence type="ECO:0000313" key="2">
    <source>
        <dbReference type="EMBL" id="KAK1457352.1"/>
    </source>
</evidence>
<keyword evidence="3" id="KW-1185">Reference proteome</keyword>
<dbReference type="AlphaFoldDB" id="A0AAI9UJZ6"/>
<proteinExistence type="predicted"/>
<evidence type="ECO:0000313" key="3">
    <source>
        <dbReference type="Proteomes" id="UP001239213"/>
    </source>
</evidence>
<feature type="compositionally biased region" description="Low complexity" evidence="1">
    <location>
        <begin position="466"/>
        <end position="480"/>
    </location>
</feature>
<protein>
    <submittedName>
        <fullName evidence="2">Uncharacterized protein</fullName>
    </submittedName>
</protein>
<feature type="region of interest" description="Disordered" evidence="1">
    <location>
        <begin position="663"/>
        <end position="682"/>
    </location>
</feature>
<feature type="region of interest" description="Disordered" evidence="1">
    <location>
        <begin position="122"/>
        <end position="154"/>
    </location>
</feature>
<evidence type="ECO:0000256" key="1">
    <source>
        <dbReference type="SAM" id="MobiDB-lite"/>
    </source>
</evidence>
<feature type="region of interest" description="Disordered" evidence="1">
    <location>
        <begin position="456"/>
        <end position="480"/>
    </location>
</feature>